<name>A0ABR2U9R4_9ROSI</name>
<accession>A0ABR2U9R4</accession>
<keyword evidence="4" id="KW-1185">Reference proteome</keyword>
<evidence type="ECO:0000313" key="4">
    <source>
        <dbReference type="Proteomes" id="UP001396334"/>
    </source>
</evidence>
<evidence type="ECO:0000259" key="2">
    <source>
        <dbReference type="Pfam" id="PF13456"/>
    </source>
</evidence>
<dbReference type="Pfam" id="PF13456">
    <property type="entry name" value="RVT_3"/>
    <property type="match status" value="1"/>
</dbReference>
<keyword evidence="1" id="KW-0175">Coiled coil</keyword>
<reference evidence="3 4" key="1">
    <citation type="journal article" date="2024" name="G3 (Bethesda)">
        <title>Genome assembly of Hibiscus sabdariffa L. provides insights into metabolisms of medicinal natural products.</title>
        <authorList>
            <person name="Kim T."/>
        </authorList>
    </citation>
    <scope>NUCLEOTIDE SEQUENCE [LARGE SCALE GENOMIC DNA]</scope>
    <source>
        <strain evidence="3">TK-2024</strain>
        <tissue evidence="3">Old leaves</tissue>
    </source>
</reference>
<evidence type="ECO:0000256" key="1">
    <source>
        <dbReference type="SAM" id="Coils"/>
    </source>
</evidence>
<feature type="coiled-coil region" evidence="1">
    <location>
        <begin position="5"/>
        <end position="32"/>
    </location>
</feature>
<gene>
    <name evidence="3" type="ORF">V6N11_052342</name>
</gene>
<dbReference type="EMBL" id="JBBPBN010000001">
    <property type="protein sequence ID" value="KAK9046455.1"/>
    <property type="molecule type" value="Genomic_DNA"/>
</dbReference>
<comment type="caution">
    <text evidence="3">The sequence shown here is derived from an EMBL/GenBank/DDBJ whole genome shotgun (WGS) entry which is preliminary data.</text>
</comment>
<dbReference type="InterPro" id="IPR002156">
    <property type="entry name" value="RNaseH_domain"/>
</dbReference>
<dbReference type="Proteomes" id="UP001396334">
    <property type="component" value="Unassembled WGS sequence"/>
</dbReference>
<organism evidence="3 4">
    <name type="scientific">Hibiscus sabdariffa</name>
    <name type="common">roselle</name>
    <dbReference type="NCBI Taxonomy" id="183260"/>
    <lineage>
        <taxon>Eukaryota</taxon>
        <taxon>Viridiplantae</taxon>
        <taxon>Streptophyta</taxon>
        <taxon>Embryophyta</taxon>
        <taxon>Tracheophyta</taxon>
        <taxon>Spermatophyta</taxon>
        <taxon>Magnoliopsida</taxon>
        <taxon>eudicotyledons</taxon>
        <taxon>Gunneridae</taxon>
        <taxon>Pentapetalae</taxon>
        <taxon>rosids</taxon>
        <taxon>malvids</taxon>
        <taxon>Malvales</taxon>
        <taxon>Malvaceae</taxon>
        <taxon>Malvoideae</taxon>
        <taxon>Hibiscus</taxon>
    </lineage>
</organism>
<sequence length="172" mass="20002">MSFNIKALKEELEQTKKDLQQLREKEFQKQRLEPDKEDFMFIENATKVGFKEPNEEPANYEFQKKRIFRVGCVTTYLVRIWLLDLIGEVNSGAHSHLIHHINHLRQRDWEVGFQHVYREANLVADSLAKWDSSGHVGGRIFYSVPGDLRNLWQHDRGTLHGTLLASTAAGMN</sequence>
<proteinExistence type="predicted"/>
<protein>
    <recommendedName>
        <fullName evidence="2">RNase H type-1 domain-containing protein</fullName>
    </recommendedName>
</protein>
<evidence type="ECO:0000313" key="3">
    <source>
        <dbReference type="EMBL" id="KAK9046455.1"/>
    </source>
</evidence>
<feature type="domain" description="RNase H type-1" evidence="2">
    <location>
        <begin position="90"/>
        <end position="130"/>
    </location>
</feature>